<protein>
    <submittedName>
        <fullName evidence="2">Uncharacterized protein</fullName>
    </submittedName>
</protein>
<comment type="caution">
    <text evidence="2">The sequence shown here is derived from an EMBL/GenBank/DDBJ whole genome shotgun (WGS) entry which is preliminary data.</text>
</comment>
<feature type="transmembrane region" description="Helical" evidence="1">
    <location>
        <begin position="232"/>
        <end position="251"/>
    </location>
</feature>
<keyword evidence="1" id="KW-0472">Membrane</keyword>
<organism evidence="2 3">
    <name type="scientific">Ohtaekwangia kribbensis</name>
    <dbReference type="NCBI Taxonomy" id="688913"/>
    <lineage>
        <taxon>Bacteria</taxon>
        <taxon>Pseudomonadati</taxon>
        <taxon>Bacteroidota</taxon>
        <taxon>Cytophagia</taxon>
        <taxon>Cytophagales</taxon>
        <taxon>Fulvivirgaceae</taxon>
        <taxon>Ohtaekwangia</taxon>
    </lineage>
</organism>
<keyword evidence="3" id="KW-1185">Reference proteome</keyword>
<accession>A0ABW3JXQ9</accession>
<keyword evidence="1" id="KW-1133">Transmembrane helix</keyword>
<feature type="transmembrane region" description="Helical" evidence="1">
    <location>
        <begin position="15"/>
        <end position="32"/>
    </location>
</feature>
<sequence>MTTKQPWLSDPQKEIGLILAPSLLPVVAIFIFQDYFISHEVSSFWWVLLVLCIDVSHVYSTLFRFYWDKPTFVKYKSLLITIPVTAFLIGAGLHFYDSMLFWRILAYVAAFHFVRQQYGFIRLYSRKEAASKLFRTIDTVAIYNATLYPLLYWHLHLTSKLSWFVQGDFVALKSIIASDIVQGIFIVIIVFYMLKEAWVSYQNKLLNIPKNMIMLGTYLSWYVGIITFQGDLIFTLLNVVAHGIPYMGLIWIHGEKKAPGFSFGWKGIAIFMTILLGLAYFEETLWDILVWKDHPDIFPFFTAHDPLDNPFILSVIVPLLVLPQITHYVLDGFIWRFSKDSQARI</sequence>
<name>A0ABW3JXQ9_9BACT</name>
<evidence type="ECO:0000313" key="3">
    <source>
        <dbReference type="Proteomes" id="UP001597112"/>
    </source>
</evidence>
<feature type="transmembrane region" description="Helical" evidence="1">
    <location>
        <begin position="133"/>
        <end position="155"/>
    </location>
</feature>
<feature type="transmembrane region" description="Helical" evidence="1">
    <location>
        <begin position="44"/>
        <end position="66"/>
    </location>
</feature>
<gene>
    <name evidence="2" type="ORF">ACFQ21_01545</name>
</gene>
<reference evidence="3" key="1">
    <citation type="journal article" date="2019" name="Int. J. Syst. Evol. Microbiol.">
        <title>The Global Catalogue of Microorganisms (GCM) 10K type strain sequencing project: providing services to taxonomists for standard genome sequencing and annotation.</title>
        <authorList>
            <consortium name="The Broad Institute Genomics Platform"/>
            <consortium name="The Broad Institute Genome Sequencing Center for Infectious Disease"/>
            <person name="Wu L."/>
            <person name="Ma J."/>
        </authorList>
    </citation>
    <scope>NUCLEOTIDE SEQUENCE [LARGE SCALE GENOMIC DNA]</scope>
    <source>
        <strain evidence="3">CCUG 58938</strain>
    </source>
</reference>
<dbReference type="RefSeq" id="WP_377573828.1">
    <property type="nucleotide sequence ID" value="NZ_JBHTKA010000001.1"/>
</dbReference>
<dbReference type="EMBL" id="JBHTKA010000001">
    <property type="protein sequence ID" value="MFD0997961.1"/>
    <property type="molecule type" value="Genomic_DNA"/>
</dbReference>
<proteinExistence type="predicted"/>
<feature type="transmembrane region" description="Helical" evidence="1">
    <location>
        <begin position="78"/>
        <end position="96"/>
    </location>
</feature>
<evidence type="ECO:0000256" key="1">
    <source>
        <dbReference type="SAM" id="Phobius"/>
    </source>
</evidence>
<feature type="transmembrane region" description="Helical" evidence="1">
    <location>
        <begin position="263"/>
        <end position="281"/>
    </location>
</feature>
<feature type="transmembrane region" description="Helical" evidence="1">
    <location>
        <begin position="175"/>
        <end position="194"/>
    </location>
</feature>
<evidence type="ECO:0000313" key="2">
    <source>
        <dbReference type="EMBL" id="MFD0997961.1"/>
    </source>
</evidence>
<feature type="transmembrane region" description="Helical" evidence="1">
    <location>
        <begin position="206"/>
        <end position="226"/>
    </location>
</feature>
<dbReference type="Proteomes" id="UP001597112">
    <property type="component" value="Unassembled WGS sequence"/>
</dbReference>
<keyword evidence="1" id="KW-0812">Transmembrane</keyword>
<feature type="transmembrane region" description="Helical" evidence="1">
    <location>
        <begin position="311"/>
        <end position="330"/>
    </location>
</feature>